<dbReference type="InterPro" id="IPR001367">
    <property type="entry name" value="Fe_dep_repressor"/>
</dbReference>
<dbReference type="PANTHER" id="PTHR33238:SF7">
    <property type="entry name" value="IRON-DEPENDENT TRANSCRIPTIONAL REGULATOR"/>
    <property type="match status" value="1"/>
</dbReference>
<proteinExistence type="predicted"/>
<dbReference type="SUPFAM" id="SSF47979">
    <property type="entry name" value="Iron-dependent repressor protein, dimerization domain"/>
    <property type="match status" value="1"/>
</dbReference>
<dbReference type="InterPro" id="IPR022689">
    <property type="entry name" value="Iron_dep_repressor"/>
</dbReference>
<name>A0AAC9W326_EUBLI</name>
<dbReference type="InterPro" id="IPR036421">
    <property type="entry name" value="Fe_dep_repressor_sf"/>
</dbReference>
<dbReference type="KEGG" id="elim:B2M23_09630"/>
<dbReference type="InterPro" id="IPR036388">
    <property type="entry name" value="WH-like_DNA-bd_sf"/>
</dbReference>
<dbReference type="AlphaFoldDB" id="A0AAC9W326"/>
<dbReference type="InterPro" id="IPR050536">
    <property type="entry name" value="DtxR_MntR_Metal-Reg"/>
</dbReference>
<dbReference type="RefSeq" id="WP_052237295.1">
    <property type="nucleotide sequence ID" value="NZ_CP019962.1"/>
</dbReference>
<dbReference type="InterPro" id="IPR036390">
    <property type="entry name" value="WH_DNA-bd_sf"/>
</dbReference>
<dbReference type="PANTHER" id="PTHR33238">
    <property type="entry name" value="IRON (METAL) DEPENDENT REPRESSOR, DTXR FAMILY"/>
    <property type="match status" value="1"/>
</dbReference>
<dbReference type="Proteomes" id="UP000192391">
    <property type="component" value="Chromosome"/>
</dbReference>
<organism evidence="2 3">
    <name type="scientific">Eubacterium limosum</name>
    <dbReference type="NCBI Taxonomy" id="1736"/>
    <lineage>
        <taxon>Bacteria</taxon>
        <taxon>Bacillati</taxon>
        <taxon>Bacillota</taxon>
        <taxon>Clostridia</taxon>
        <taxon>Eubacteriales</taxon>
        <taxon>Eubacteriaceae</taxon>
        <taxon>Eubacterium</taxon>
    </lineage>
</organism>
<dbReference type="Pfam" id="PF02742">
    <property type="entry name" value="Fe_dep_repr_C"/>
    <property type="match status" value="1"/>
</dbReference>
<dbReference type="GO" id="GO:0046914">
    <property type="term" value="F:transition metal ion binding"/>
    <property type="evidence" value="ECO:0007669"/>
    <property type="project" value="InterPro"/>
</dbReference>
<dbReference type="EMBL" id="CP019962">
    <property type="protein sequence ID" value="ARD65786.1"/>
    <property type="molecule type" value="Genomic_DNA"/>
</dbReference>
<accession>A0AAC9W326</accession>
<feature type="domain" description="Iron dependent repressor metal binding and dimerisation" evidence="1">
    <location>
        <begin position="96"/>
        <end position="146"/>
    </location>
</feature>
<reference evidence="3" key="1">
    <citation type="journal article" date="2017" name="Sci. Rep.">
        <title>Determination of the Genome and Primary Transcriptome of Syngas Fermenting Eubacterium limosum ATCC 8486.</title>
        <authorList>
            <person name="Song Y."/>
            <person name="Shin J."/>
            <person name="Jeong Y."/>
            <person name="Jin S."/>
            <person name="Lee J.K."/>
            <person name="Kim D.R."/>
            <person name="Kim S.C."/>
            <person name="Cho S."/>
            <person name="Cho B.K."/>
        </authorList>
    </citation>
    <scope>NUCLEOTIDE SEQUENCE [LARGE SCALE GENOMIC DNA]</scope>
    <source>
        <strain evidence="3">ATCC 8486</strain>
    </source>
</reference>
<evidence type="ECO:0000259" key="1">
    <source>
        <dbReference type="Pfam" id="PF02742"/>
    </source>
</evidence>
<dbReference type="GO" id="GO:0046983">
    <property type="term" value="F:protein dimerization activity"/>
    <property type="evidence" value="ECO:0007669"/>
    <property type="project" value="InterPro"/>
</dbReference>
<evidence type="ECO:0000313" key="3">
    <source>
        <dbReference type="Proteomes" id="UP000192391"/>
    </source>
</evidence>
<dbReference type="SUPFAM" id="SSF46785">
    <property type="entry name" value="Winged helix' DNA-binding domain"/>
    <property type="match status" value="1"/>
</dbReference>
<dbReference type="Gene3D" id="1.10.10.10">
    <property type="entry name" value="Winged helix-like DNA-binding domain superfamily/Winged helix DNA-binding domain"/>
    <property type="match status" value="1"/>
</dbReference>
<gene>
    <name evidence="2" type="ORF">B2M23_09630</name>
</gene>
<evidence type="ECO:0000313" key="2">
    <source>
        <dbReference type="EMBL" id="ARD65786.1"/>
    </source>
</evidence>
<protein>
    <recommendedName>
        <fullName evidence="1">Iron dependent repressor metal binding and dimerisation domain-containing protein</fullName>
    </recommendedName>
</protein>
<dbReference type="GO" id="GO:0003700">
    <property type="term" value="F:DNA-binding transcription factor activity"/>
    <property type="evidence" value="ECO:0007669"/>
    <property type="project" value="InterPro"/>
</dbReference>
<dbReference type="SMART" id="SM00529">
    <property type="entry name" value="HTH_DTXR"/>
    <property type="match status" value="1"/>
</dbReference>
<sequence length="290" mass="33871">MQASGYYDNFEQWQTVCDGLSKRCFIKEKESEEDFLEAVCILQRKQKITSLTQICDQLKIEKTNAKRWSEKLESEGYLYTEESGSIVLTPFRRIKGELCLKKHRYLTEFLKYACGVDEKSAEKNACSLEHVITEDVFMGICAFMQRGDTYDRVMHGNDLSFLYANGTYQFFMSIYDQNKRYPRLLTPEFYWFEHDVLAEIDEKSTLFLKPSPLMPVSAEAGRFLYEQDGTWKEASLGVKGYAIPSDVFAYRICRKAPVTEAELKIAITDQKNWCEKTLDIRELIVHLWQI</sequence>